<dbReference type="EC" id="2.4.2.19" evidence="5"/>
<evidence type="ECO:0000256" key="11">
    <source>
        <dbReference type="ARBA" id="ARBA00069173"/>
    </source>
</evidence>
<proteinExistence type="inferred from homology"/>
<feature type="binding site" evidence="13">
    <location>
        <begin position="134"/>
        <end position="136"/>
    </location>
    <ligand>
        <name>substrate</name>
    </ligand>
</feature>
<reference evidence="16 17" key="2">
    <citation type="journal article" date="2013" name="Stand. Genomic Sci.">
        <title>Complete genome sequence of Halorhodospira halophila SL1.</title>
        <authorList>
            <person name="Challacombe J.F."/>
            <person name="Majid S."/>
            <person name="Deole R."/>
            <person name="Brettin T.S."/>
            <person name="Bruce D."/>
            <person name="Delano S.F."/>
            <person name="Detter J.C."/>
            <person name="Gleasner C.D."/>
            <person name="Han C.S."/>
            <person name="Misra M."/>
            <person name="Reitenga K.G."/>
            <person name="Mikhailova N."/>
            <person name="Woyke T."/>
            <person name="Pitluck S."/>
            <person name="Nolan M."/>
            <person name="Land M.L."/>
            <person name="Saunders E."/>
            <person name="Tapia R."/>
            <person name="Lapidus A."/>
            <person name="Ivanova N."/>
            <person name="Hoff W.D."/>
        </authorList>
    </citation>
    <scope>NUCLEOTIDE SEQUENCE [LARGE SCALE GENOMIC DNA]</scope>
    <source>
        <strain evidence="17">DSM 244 / SL1</strain>
    </source>
</reference>
<evidence type="ECO:0000256" key="5">
    <source>
        <dbReference type="ARBA" id="ARBA00011944"/>
    </source>
</evidence>
<dbReference type="GO" id="GO:0009435">
    <property type="term" value="P:NAD+ biosynthetic process"/>
    <property type="evidence" value="ECO:0007669"/>
    <property type="project" value="UniProtKB-UniPathway"/>
</dbReference>
<dbReference type="Proteomes" id="UP000000647">
    <property type="component" value="Chromosome"/>
</dbReference>
<dbReference type="FunFam" id="3.20.20.70:FF:000030">
    <property type="entry name" value="Nicotinate-nucleotide pyrophosphorylase, carboxylating"/>
    <property type="match status" value="1"/>
</dbReference>
<reference evidence="17" key="1">
    <citation type="submission" date="2006-12" db="EMBL/GenBank/DDBJ databases">
        <title>Complete sequence of Halorhodospira halophila SL1.</title>
        <authorList>
            <consortium name="US DOE Joint Genome Institute"/>
            <person name="Copeland A."/>
            <person name="Lucas S."/>
            <person name="Lapidus A."/>
            <person name="Barry K."/>
            <person name="Detter J.C."/>
            <person name="Glavina del Rio T."/>
            <person name="Hammon N."/>
            <person name="Israni S."/>
            <person name="Dalin E."/>
            <person name="Tice H."/>
            <person name="Pitluck S."/>
            <person name="Saunders E."/>
            <person name="Brettin T."/>
            <person name="Bruce D."/>
            <person name="Han C."/>
            <person name="Tapia R."/>
            <person name="Schmutz J."/>
            <person name="Larimer F."/>
            <person name="Land M."/>
            <person name="Hauser L."/>
            <person name="Kyrpides N."/>
            <person name="Mikhailova N."/>
            <person name="Hoff W."/>
            <person name="Richardson P."/>
        </authorList>
    </citation>
    <scope>NUCLEOTIDE SEQUENCE [LARGE SCALE GENOMIC DNA]</scope>
    <source>
        <strain evidence="17">DSM 244 / SL1</strain>
    </source>
</reference>
<comment type="similarity">
    <text evidence="3 12">Belongs to the NadC/ModD family.</text>
</comment>
<evidence type="ECO:0000259" key="14">
    <source>
        <dbReference type="Pfam" id="PF01729"/>
    </source>
</evidence>
<dbReference type="Gene3D" id="3.90.1170.20">
    <property type="entry name" value="Quinolinate phosphoribosyl transferase, N-terminal domain"/>
    <property type="match status" value="1"/>
</dbReference>
<dbReference type="RefSeq" id="WP_011814828.1">
    <property type="nucleotide sequence ID" value="NC_008789.1"/>
</dbReference>
<evidence type="ECO:0000256" key="10">
    <source>
        <dbReference type="ARBA" id="ARBA00047445"/>
    </source>
</evidence>
<dbReference type="SUPFAM" id="SSF54675">
    <property type="entry name" value="Nicotinate/Quinolinate PRTase N-terminal domain-like"/>
    <property type="match status" value="1"/>
</dbReference>
<comment type="catalytic activity">
    <reaction evidence="10">
        <text>nicotinate beta-D-ribonucleotide + CO2 + diphosphate = quinolinate + 5-phospho-alpha-D-ribose 1-diphosphate + 2 H(+)</text>
        <dbReference type="Rhea" id="RHEA:12733"/>
        <dbReference type="ChEBI" id="CHEBI:15378"/>
        <dbReference type="ChEBI" id="CHEBI:16526"/>
        <dbReference type="ChEBI" id="CHEBI:29959"/>
        <dbReference type="ChEBI" id="CHEBI:33019"/>
        <dbReference type="ChEBI" id="CHEBI:57502"/>
        <dbReference type="ChEBI" id="CHEBI:58017"/>
        <dbReference type="EC" id="2.4.2.19"/>
    </reaction>
</comment>
<feature type="binding site" evidence="13">
    <location>
        <begin position="262"/>
        <end position="264"/>
    </location>
    <ligand>
        <name>substrate</name>
    </ligand>
</feature>
<dbReference type="SUPFAM" id="SSF51690">
    <property type="entry name" value="Nicotinate/Quinolinate PRTase C-terminal domain-like"/>
    <property type="match status" value="1"/>
</dbReference>
<dbReference type="CDD" id="cd01572">
    <property type="entry name" value="QPRTase"/>
    <property type="match status" value="1"/>
</dbReference>
<keyword evidence="6" id="KW-0662">Pyridine nucleotide biosynthesis</keyword>
<dbReference type="GO" id="GO:0034213">
    <property type="term" value="P:quinolinate catabolic process"/>
    <property type="evidence" value="ECO:0007669"/>
    <property type="project" value="TreeGrafter"/>
</dbReference>
<feature type="domain" description="Quinolinate phosphoribosyl transferase C-terminal" evidence="14">
    <location>
        <begin position="114"/>
        <end position="277"/>
    </location>
</feature>
<evidence type="ECO:0000256" key="8">
    <source>
        <dbReference type="ARBA" id="ARBA00022679"/>
    </source>
</evidence>
<dbReference type="InterPro" id="IPR013785">
    <property type="entry name" value="Aldolase_TIM"/>
</dbReference>
<feature type="binding site" evidence="13">
    <location>
        <position position="197"/>
    </location>
    <ligand>
        <name>substrate</name>
    </ligand>
</feature>
<dbReference type="Pfam" id="PF01729">
    <property type="entry name" value="QRPTase_C"/>
    <property type="match status" value="1"/>
</dbReference>
<evidence type="ECO:0000256" key="13">
    <source>
        <dbReference type="PIRSR" id="PIRSR006250-1"/>
    </source>
</evidence>
<evidence type="ECO:0000256" key="12">
    <source>
        <dbReference type="PIRNR" id="PIRNR006250"/>
    </source>
</evidence>
<gene>
    <name evidence="16" type="ordered locus">Hhal_2042</name>
</gene>
<feature type="binding site" evidence="13">
    <location>
        <position position="158"/>
    </location>
    <ligand>
        <name>substrate</name>
    </ligand>
</feature>
<dbReference type="InterPro" id="IPR027277">
    <property type="entry name" value="NadC/ModD"/>
</dbReference>
<dbReference type="eggNOG" id="COG0157">
    <property type="taxonomic scope" value="Bacteria"/>
</dbReference>
<sequence>MTISLPPRETIRDDVARALAEDVGGGDLTAGLVPASGVAEGQVVAREAAVLCGTAWFDEVFRQLDRGVGVRWLCSDGEAVEPGAVVCRIQGPSRAVLTGERTALNFLQFLSGTATTARRYADAVAGTGVQLLDTRKTVPGLRAAQKYAVRAGGGSNHRFGLFDAYLIKENHIAACGGLTPAVEVARLRAAGTPITVEIEDLVQLDEAIAAGADVVMLDNFDADGIRQAVDRAAGRVALEVSGGLDLDAVRALAATGVDRISVGALTKHVHALDLSLRLTIPSG</sequence>
<keyword evidence="17" id="KW-1185">Reference proteome</keyword>
<evidence type="ECO:0000256" key="1">
    <source>
        <dbReference type="ARBA" id="ARBA00003237"/>
    </source>
</evidence>
<dbReference type="Gene3D" id="3.20.20.70">
    <property type="entry name" value="Aldolase class I"/>
    <property type="match status" value="1"/>
</dbReference>
<dbReference type="FunFam" id="3.90.1170.20:FF:000001">
    <property type="entry name" value="Nicotinate-nucleotide diphosphorylase (Carboxylating)"/>
    <property type="match status" value="1"/>
</dbReference>
<feature type="domain" description="Quinolinate phosphoribosyl transferase N-terminal" evidence="15">
    <location>
        <begin position="29"/>
        <end position="111"/>
    </location>
</feature>
<dbReference type="InterPro" id="IPR022412">
    <property type="entry name" value="Quinolinate_PRibosylTrfase_N"/>
</dbReference>
<dbReference type="GO" id="GO:0004514">
    <property type="term" value="F:nicotinate-nucleotide diphosphorylase (carboxylating) activity"/>
    <property type="evidence" value="ECO:0007669"/>
    <property type="project" value="UniProtKB-EC"/>
</dbReference>
<evidence type="ECO:0000256" key="3">
    <source>
        <dbReference type="ARBA" id="ARBA00009400"/>
    </source>
</evidence>
<dbReference type="InterPro" id="IPR037128">
    <property type="entry name" value="Quinolinate_PRibosylTase_N_sf"/>
</dbReference>
<dbReference type="InterPro" id="IPR036068">
    <property type="entry name" value="Nicotinate_pribotase-like_C"/>
</dbReference>
<evidence type="ECO:0000313" key="16">
    <source>
        <dbReference type="EMBL" id="ABM62806.1"/>
    </source>
</evidence>
<dbReference type="PANTHER" id="PTHR32179:SF3">
    <property type="entry name" value="NICOTINATE-NUCLEOTIDE PYROPHOSPHORYLASE [CARBOXYLATING]"/>
    <property type="match status" value="1"/>
</dbReference>
<dbReference type="InterPro" id="IPR004393">
    <property type="entry name" value="NadC"/>
</dbReference>
<organism evidence="16 17">
    <name type="scientific">Halorhodospira halophila (strain DSM 244 / SL1)</name>
    <name type="common">Ectothiorhodospira halophila (strain DSM 244 / SL1)</name>
    <dbReference type="NCBI Taxonomy" id="349124"/>
    <lineage>
        <taxon>Bacteria</taxon>
        <taxon>Pseudomonadati</taxon>
        <taxon>Pseudomonadota</taxon>
        <taxon>Gammaproteobacteria</taxon>
        <taxon>Chromatiales</taxon>
        <taxon>Ectothiorhodospiraceae</taxon>
        <taxon>Halorhodospira</taxon>
    </lineage>
</organism>
<feature type="binding site" evidence="13">
    <location>
        <begin position="241"/>
        <end position="243"/>
    </location>
    <ligand>
        <name>substrate</name>
    </ligand>
</feature>
<comment type="function">
    <text evidence="1">Involved in the catabolism of quinolinic acid (QA).</text>
</comment>
<dbReference type="EMBL" id="CP000544">
    <property type="protein sequence ID" value="ABM62806.1"/>
    <property type="molecule type" value="Genomic_DNA"/>
</dbReference>
<dbReference type="GO" id="GO:0005737">
    <property type="term" value="C:cytoplasm"/>
    <property type="evidence" value="ECO:0007669"/>
    <property type="project" value="TreeGrafter"/>
</dbReference>
<feature type="binding site" evidence="13">
    <location>
        <position position="101"/>
    </location>
    <ligand>
        <name>substrate</name>
    </ligand>
</feature>
<evidence type="ECO:0000256" key="9">
    <source>
        <dbReference type="ARBA" id="ARBA00033102"/>
    </source>
</evidence>
<dbReference type="NCBIfam" id="TIGR00078">
    <property type="entry name" value="nadC"/>
    <property type="match status" value="1"/>
</dbReference>
<keyword evidence="8 12" id="KW-0808">Transferase</keyword>
<dbReference type="PIRSF" id="PIRSF006250">
    <property type="entry name" value="NadC_ModD"/>
    <property type="match status" value="1"/>
</dbReference>
<comment type="pathway">
    <text evidence="2">Cofactor biosynthesis; NAD(+) biosynthesis; nicotinate D-ribonucleotide from quinolinate: step 1/1.</text>
</comment>
<dbReference type="PANTHER" id="PTHR32179">
    <property type="entry name" value="NICOTINATE-NUCLEOTIDE PYROPHOSPHORYLASE [CARBOXYLATING]"/>
    <property type="match status" value="1"/>
</dbReference>
<dbReference type="InterPro" id="IPR002638">
    <property type="entry name" value="Quinolinate_PRibosylTrfase_C"/>
</dbReference>
<evidence type="ECO:0000256" key="7">
    <source>
        <dbReference type="ARBA" id="ARBA00022676"/>
    </source>
</evidence>
<evidence type="ECO:0000259" key="15">
    <source>
        <dbReference type="Pfam" id="PF02749"/>
    </source>
</evidence>
<comment type="subunit">
    <text evidence="4">Hexamer formed by 3 homodimers.</text>
</comment>
<dbReference type="UniPathway" id="UPA00253">
    <property type="reaction ID" value="UER00331"/>
</dbReference>
<dbReference type="OrthoDB" id="9782546at2"/>
<feature type="binding site" evidence="13">
    <location>
        <position position="168"/>
    </location>
    <ligand>
        <name>substrate</name>
    </ligand>
</feature>
<dbReference type="Pfam" id="PF02749">
    <property type="entry name" value="QRPTase_N"/>
    <property type="match status" value="1"/>
</dbReference>
<evidence type="ECO:0000313" key="17">
    <source>
        <dbReference type="Proteomes" id="UP000000647"/>
    </source>
</evidence>
<evidence type="ECO:0000256" key="4">
    <source>
        <dbReference type="ARBA" id="ARBA00011218"/>
    </source>
</evidence>
<protein>
    <recommendedName>
        <fullName evidence="11">Probable nicotinate-nucleotide pyrophosphorylase [carboxylating]</fullName>
        <ecNumber evidence="5">2.4.2.19</ecNumber>
    </recommendedName>
    <alternativeName>
        <fullName evidence="9">Quinolinate phosphoribosyltransferase [decarboxylating]</fullName>
    </alternativeName>
</protein>
<dbReference type="STRING" id="349124.Hhal_2042"/>
<name>A1WYP4_HALHL</name>
<keyword evidence="7 12" id="KW-0328">Glycosyltransferase</keyword>
<evidence type="ECO:0000256" key="6">
    <source>
        <dbReference type="ARBA" id="ARBA00022642"/>
    </source>
</evidence>
<feature type="binding site" evidence="13">
    <location>
        <position position="218"/>
    </location>
    <ligand>
        <name>substrate</name>
    </ligand>
</feature>
<dbReference type="AlphaFoldDB" id="A1WYP4"/>
<dbReference type="HOGENOM" id="CLU_039622_0_3_6"/>
<accession>A1WYP4</accession>
<dbReference type="KEGG" id="hha:Hhal_2042"/>
<evidence type="ECO:0000256" key="2">
    <source>
        <dbReference type="ARBA" id="ARBA00004893"/>
    </source>
</evidence>